<dbReference type="InterPro" id="IPR005119">
    <property type="entry name" value="LysR_subst-bd"/>
</dbReference>
<feature type="domain" description="HTH lysR-type" evidence="5">
    <location>
        <begin position="67"/>
        <end position="124"/>
    </location>
</feature>
<sequence length="364" mass="41018">MLDINMQSESIGVTNGFKRSAEFSIAWQMPYLNSKELIHIEANTMSNRNATNQAVAGYRMESTLRGVDLNLLTVFDAVMQEQNITRAAHNLGMSQPAVSNAVARLKNMFNDELFMRHGRGIQPTQRARQLFGPVRQALQLIRNELPCSIFSPESSSRLFKLVVCSPCDMRFAPSIMSSISKQAPGIKLHMDSDVDSLLSEKMRYQEVDFVINYARFEEQGYSSTEIFSDELVVVASSSHPRLGDNISLEELKAESHATLSRINGMRSFSEQAYRDLECHSAYQGSSLSNILYVVSQSELVTIAPRWLVQSISNLDNVKILDLPVENKFISGYLSWHESSEKDKAHIWMRDQLMMICGETIAAAR</sequence>
<protein>
    <submittedName>
        <fullName evidence="6">DNA-binding transcriptional activator</fullName>
    </submittedName>
</protein>
<dbReference type="Pfam" id="PF03466">
    <property type="entry name" value="LysR_substrate"/>
    <property type="match status" value="1"/>
</dbReference>
<dbReference type="InterPro" id="IPR036388">
    <property type="entry name" value="WH-like_DNA-bd_sf"/>
</dbReference>
<comment type="similarity">
    <text evidence="1">Belongs to the LysR transcriptional regulatory family.</text>
</comment>
<dbReference type="Proteomes" id="UP000235828">
    <property type="component" value="Chromosome A"/>
</dbReference>
<evidence type="ECO:0000256" key="1">
    <source>
        <dbReference type="ARBA" id="ARBA00009437"/>
    </source>
</evidence>
<evidence type="ECO:0000256" key="2">
    <source>
        <dbReference type="ARBA" id="ARBA00023015"/>
    </source>
</evidence>
<dbReference type="KEGG" id="vta:A0146"/>
<gene>
    <name evidence="6" type="primary">leuO</name>
    <name evidence="6" type="ORF">VTAP4600_A0146</name>
</gene>
<dbReference type="InterPro" id="IPR036390">
    <property type="entry name" value="WH_DNA-bd_sf"/>
</dbReference>
<evidence type="ECO:0000313" key="7">
    <source>
        <dbReference type="Proteomes" id="UP000235828"/>
    </source>
</evidence>
<evidence type="ECO:0000256" key="4">
    <source>
        <dbReference type="ARBA" id="ARBA00023163"/>
    </source>
</evidence>
<dbReference type="Pfam" id="PF00126">
    <property type="entry name" value="HTH_1"/>
    <property type="match status" value="1"/>
</dbReference>
<dbReference type="Gene3D" id="1.10.10.10">
    <property type="entry name" value="Winged helix-like DNA-binding domain superfamily/Winged helix DNA-binding domain"/>
    <property type="match status" value="1"/>
</dbReference>
<dbReference type="PROSITE" id="PS50931">
    <property type="entry name" value="HTH_LYSR"/>
    <property type="match status" value="1"/>
</dbReference>
<keyword evidence="7" id="KW-1185">Reference proteome</keyword>
<dbReference type="InterPro" id="IPR000847">
    <property type="entry name" value="LysR_HTH_N"/>
</dbReference>
<dbReference type="GO" id="GO:0003700">
    <property type="term" value="F:DNA-binding transcription factor activity"/>
    <property type="evidence" value="ECO:0007669"/>
    <property type="project" value="InterPro"/>
</dbReference>
<dbReference type="PANTHER" id="PTHR30118">
    <property type="entry name" value="HTH-TYPE TRANSCRIPTIONAL REGULATOR LEUO-RELATED"/>
    <property type="match status" value="1"/>
</dbReference>
<reference evidence="6 7" key="1">
    <citation type="submission" date="2017-10" db="EMBL/GenBank/DDBJ databases">
        <authorList>
            <person name="Banno H."/>
            <person name="Chua N.-H."/>
        </authorList>
    </citation>
    <scope>NUCLEOTIDE SEQUENCE [LARGE SCALE GENOMIC DNA]</scope>
    <source>
        <strain evidence="6">Vibrio tapetis CECT4600</strain>
    </source>
</reference>
<keyword evidence="2" id="KW-0805">Transcription regulation</keyword>
<dbReference type="Gene3D" id="3.40.190.10">
    <property type="entry name" value="Periplasmic binding protein-like II"/>
    <property type="match status" value="2"/>
</dbReference>
<keyword evidence="4" id="KW-0804">Transcription</keyword>
<dbReference type="EMBL" id="LT960611">
    <property type="protein sequence ID" value="SON48125.1"/>
    <property type="molecule type" value="Genomic_DNA"/>
</dbReference>
<dbReference type="SUPFAM" id="SSF46785">
    <property type="entry name" value="Winged helix' DNA-binding domain"/>
    <property type="match status" value="1"/>
</dbReference>
<name>A0A2N8Z877_9VIBR</name>
<dbReference type="PRINTS" id="PR00039">
    <property type="entry name" value="HTHLYSR"/>
</dbReference>
<proteinExistence type="inferred from homology"/>
<organism evidence="6 7">
    <name type="scientific">Vibrio tapetis subsp. tapetis</name>
    <dbReference type="NCBI Taxonomy" id="1671868"/>
    <lineage>
        <taxon>Bacteria</taxon>
        <taxon>Pseudomonadati</taxon>
        <taxon>Pseudomonadota</taxon>
        <taxon>Gammaproteobacteria</taxon>
        <taxon>Vibrionales</taxon>
        <taxon>Vibrionaceae</taxon>
        <taxon>Vibrio</taxon>
    </lineage>
</organism>
<dbReference type="PANTHER" id="PTHR30118:SF6">
    <property type="entry name" value="HTH-TYPE TRANSCRIPTIONAL REGULATOR LEUO"/>
    <property type="match status" value="1"/>
</dbReference>
<dbReference type="SUPFAM" id="SSF53850">
    <property type="entry name" value="Periplasmic binding protein-like II"/>
    <property type="match status" value="1"/>
</dbReference>
<dbReference type="CDD" id="cd08466">
    <property type="entry name" value="PBP2_LeuO"/>
    <property type="match status" value="1"/>
</dbReference>
<dbReference type="InterPro" id="IPR050389">
    <property type="entry name" value="LysR-type_TF"/>
</dbReference>
<evidence type="ECO:0000256" key="3">
    <source>
        <dbReference type="ARBA" id="ARBA00023125"/>
    </source>
</evidence>
<evidence type="ECO:0000313" key="6">
    <source>
        <dbReference type="EMBL" id="SON48125.1"/>
    </source>
</evidence>
<dbReference type="AlphaFoldDB" id="A0A2N8Z877"/>
<evidence type="ECO:0000259" key="5">
    <source>
        <dbReference type="PROSITE" id="PS50931"/>
    </source>
</evidence>
<dbReference type="GO" id="GO:0003677">
    <property type="term" value="F:DNA binding"/>
    <property type="evidence" value="ECO:0007669"/>
    <property type="project" value="UniProtKB-KW"/>
</dbReference>
<accession>A0A2N8Z877</accession>
<dbReference type="NCBIfam" id="NF007063">
    <property type="entry name" value="PRK09508.1"/>
    <property type="match status" value="1"/>
</dbReference>
<keyword evidence="3 6" id="KW-0238">DNA-binding</keyword>
<dbReference type="FunFam" id="1.10.10.10:FF:000188">
    <property type="entry name" value="HTH-type transcriptional regulator LeuO"/>
    <property type="match status" value="1"/>
</dbReference>